<organism evidence="3 4">
    <name type="scientific">Pseudomonas fluorescens</name>
    <dbReference type="NCBI Taxonomy" id="294"/>
    <lineage>
        <taxon>Bacteria</taxon>
        <taxon>Pseudomonadati</taxon>
        <taxon>Pseudomonadota</taxon>
        <taxon>Gammaproteobacteria</taxon>
        <taxon>Pseudomonadales</taxon>
        <taxon>Pseudomonadaceae</taxon>
        <taxon>Pseudomonas</taxon>
    </lineage>
</organism>
<evidence type="ECO:0000259" key="2">
    <source>
        <dbReference type="Pfam" id="PF03795"/>
    </source>
</evidence>
<dbReference type="SUPFAM" id="SSF54909">
    <property type="entry name" value="Dimeric alpha+beta barrel"/>
    <property type="match status" value="1"/>
</dbReference>
<gene>
    <name evidence="3" type="ORF">BFW87_22585</name>
</gene>
<reference evidence="3 4" key="1">
    <citation type="submission" date="2016-12" db="EMBL/GenBank/DDBJ databases">
        <title>Draft genome sequences of seven strains of Pseudomonas fluorescens that produce 4-formylaminooxyvinylglycine.</title>
        <authorList>
            <person name="Okrent R.A."/>
            <person name="Manning V.A."/>
            <person name="Trippe K.M."/>
        </authorList>
    </citation>
    <scope>NUCLEOTIDE SEQUENCE [LARGE SCALE GENOMIC DNA]</scope>
    <source>
        <strain evidence="3 4">P5A</strain>
    </source>
</reference>
<proteinExistence type="inferred from homology"/>
<dbReference type="OrthoDB" id="9797014at2"/>
<feature type="domain" description="YCII-related" evidence="2">
    <location>
        <begin position="1"/>
        <end position="84"/>
    </location>
</feature>
<dbReference type="AlphaFoldDB" id="A0A1T2YCR3"/>
<comment type="similarity">
    <text evidence="1">Belongs to the YciI family.</text>
</comment>
<name>A0A1T2YCR3_PSEFL</name>
<evidence type="ECO:0000313" key="3">
    <source>
        <dbReference type="EMBL" id="OPA89854.1"/>
    </source>
</evidence>
<dbReference type="Gene3D" id="3.30.70.1060">
    <property type="entry name" value="Dimeric alpha+beta barrel"/>
    <property type="match status" value="1"/>
</dbReference>
<dbReference type="Pfam" id="PF03795">
    <property type="entry name" value="YCII"/>
    <property type="match status" value="1"/>
</dbReference>
<dbReference type="RefSeq" id="WP_078741924.1">
    <property type="nucleotide sequence ID" value="NZ_MSDF01000031.1"/>
</dbReference>
<sequence>MIFAIHALYKSGMTEQRAALLSTHREYLGIVAERIAFAGPLLGAAGEPVGSLMVADFDDEAHVQAWLAEEPFTQAGLFAQLDVQIFQNRWVQKTGFPEA</sequence>
<dbReference type="InterPro" id="IPR005545">
    <property type="entry name" value="YCII"/>
</dbReference>
<evidence type="ECO:0000256" key="1">
    <source>
        <dbReference type="ARBA" id="ARBA00007689"/>
    </source>
</evidence>
<protein>
    <recommendedName>
        <fullName evidence="2">YCII-related domain-containing protein</fullName>
    </recommendedName>
</protein>
<comment type="caution">
    <text evidence="3">The sequence shown here is derived from an EMBL/GenBank/DDBJ whole genome shotgun (WGS) entry which is preliminary data.</text>
</comment>
<evidence type="ECO:0000313" key="4">
    <source>
        <dbReference type="Proteomes" id="UP000190965"/>
    </source>
</evidence>
<dbReference type="Proteomes" id="UP000190965">
    <property type="component" value="Unassembled WGS sequence"/>
</dbReference>
<accession>A0A1T2YCR3</accession>
<dbReference type="InterPro" id="IPR011008">
    <property type="entry name" value="Dimeric_a/b-barrel"/>
</dbReference>
<dbReference type="EMBL" id="MSDF01000031">
    <property type="protein sequence ID" value="OPA89854.1"/>
    <property type="molecule type" value="Genomic_DNA"/>
</dbReference>